<keyword evidence="9" id="KW-0256">Endoplasmic reticulum</keyword>
<keyword evidence="12" id="KW-0325">Glycoprotein</keyword>
<keyword evidence="8" id="KW-0677">Repeat</keyword>
<feature type="transmembrane region" description="Helical" evidence="16">
    <location>
        <begin position="674"/>
        <end position="691"/>
    </location>
</feature>
<dbReference type="EMBL" id="HE612862">
    <property type="protein sequence ID" value="CCE64031.1"/>
    <property type="molecule type" value="Genomic_DNA"/>
</dbReference>
<evidence type="ECO:0000256" key="1">
    <source>
        <dbReference type="ARBA" id="ARBA00004477"/>
    </source>
</evidence>
<dbReference type="InterPro" id="IPR036300">
    <property type="entry name" value="MIR_dom_sf"/>
</dbReference>
<dbReference type="SMART" id="SM00472">
    <property type="entry name" value="MIR"/>
    <property type="match status" value="3"/>
</dbReference>
<feature type="transmembrane region" description="Helical" evidence="16">
    <location>
        <begin position="206"/>
        <end position="223"/>
    </location>
</feature>
<reference evidence="18 19" key="1">
    <citation type="journal article" date="2011" name="Proc. Natl. Acad. Sci. U.S.A.">
        <title>Evolutionary erosion of yeast sex chromosomes by mating-type switching accidents.</title>
        <authorList>
            <person name="Gordon J.L."/>
            <person name="Armisen D."/>
            <person name="Proux-Wera E."/>
            <person name="Oheigeartaigh S.S."/>
            <person name="Byrne K.P."/>
            <person name="Wolfe K.H."/>
        </authorList>
    </citation>
    <scope>NUCLEOTIDE SEQUENCE [LARGE SCALE GENOMIC DNA]</scope>
    <source>
        <strain evidence="19">ATCC 24235 / CBS 4417 / NBRC 1672 / NRRL Y-8282 / UCD 70-5</strain>
    </source>
</reference>
<dbReference type="RefSeq" id="XP_003686465.1">
    <property type="nucleotide sequence ID" value="XM_003686417.1"/>
</dbReference>
<evidence type="ECO:0000256" key="7">
    <source>
        <dbReference type="ARBA" id="ARBA00022692"/>
    </source>
</evidence>
<feature type="region of interest" description="Disordered" evidence="15">
    <location>
        <begin position="806"/>
        <end position="831"/>
    </location>
</feature>
<dbReference type="Gene3D" id="2.80.10.50">
    <property type="match status" value="1"/>
</dbReference>
<keyword evidence="6" id="KW-0808">Transferase</keyword>
<dbReference type="OrthoDB" id="292747at2759"/>
<evidence type="ECO:0000256" key="8">
    <source>
        <dbReference type="ARBA" id="ARBA00022737"/>
    </source>
</evidence>
<feature type="domain" description="MIR" evidence="17">
    <location>
        <begin position="368"/>
        <end position="422"/>
    </location>
</feature>
<organism evidence="18 19">
    <name type="scientific">Tetrapisispora phaffii (strain ATCC 24235 / CBS 4417 / NBRC 1672 / NRRL Y-8282 / UCD 70-5)</name>
    <name type="common">Yeast</name>
    <name type="synonym">Fabospora phaffii</name>
    <dbReference type="NCBI Taxonomy" id="1071381"/>
    <lineage>
        <taxon>Eukaryota</taxon>
        <taxon>Fungi</taxon>
        <taxon>Dikarya</taxon>
        <taxon>Ascomycota</taxon>
        <taxon>Saccharomycotina</taxon>
        <taxon>Saccharomycetes</taxon>
        <taxon>Saccharomycetales</taxon>
        <taxon>Saccharomycetaceae</taxon>
        <taxon>Tetrapisispora</taxon>
    </lineage>
</organism>
<evidence type="ECO:0000256" key="4">
    <source>
        <dbReference type="ARBA" id="ARBA00012839"/>
    </source>
</evidence>
<feature type="compositionally biased region" description="Low complexity" evidence="15">
    <location>
        <begin position="898"/>
        <end position="921"/>
    </location>
</feature>
<keyword evidence="7 16" id="KW-0812">Transmembrane</keyword>
<dbReference type="CDD" id="cd23283">
    <property type="entry name" value="beta-trefoil_MIR_PMT1-like"/>
    <property type="match status" value="1"/>
</dbReference>
<dbReference type="SUPFAM" id="SSF82109">
    <property type="entry name" value="MIR domain"/>
    <property type="match status" value="1"/>
</dbReference>
<evidence type="ECO:0000256" key="12">
    <source>
        <dbReference type="ARBA" id="ARBA00023180"/>
    </source>
</evidence>
<dbReference type="PANTHER" id="PTHR10050">
    <property type="entry name" value="DOLICHYL-PHOSPHATE-MANNOSE--PROTEIN MANNOSYLTRANSFERASE"/>
    <property type="match status" value="1"/>
</dbReference>
<dbReference type="Pfam" id="PF02366">
    <property type="entry name" value="PMT"/>
    <property type="match status" value="1"/>
</dbReference>
<dbReference type="eggNOG" id="KOG3359">
    <property type="taxonomic scope" value="Eukaryota"/>
</dbReference>
<keyword evidence="19" id="KW-1185">Reference proteome</keyword>
<dbReference type="Proteomes" id="UP000005666">
    <property type="component" value="Chromosome 7"/>
</dbReference>
<comment type="similarity">
    <text evidence="3">Belongs to the glycosyltransferase 39 family.</text>
</comment>
<evidence type="ECO:0000256" key="2">
    <source>
        <dbReference type="ARBA" id="ARBA00004922"/>
    </source>
</evidence>
<protein>
    <recommendedName>
        <fullName evidence="4">dolichyl-phosphate-mannose--protein mannosyltransferase</fullName>
        <ecNumber evidence="4">2.4.1.109</ecNumber>
    </recommendedName>
</protein>
<dbReference type="STRING" id="1071381.G8BVV3"/>
<feature type="transmembrane region" description="Helical" evidence="16">
    <location>
        <begin position="315"/>
        <end position="335"/>
    </location>
</feature>
<dbReference type="HOGENOM" id="CLU_008438_2_0_1"/>
<dbReference type="KEGG" id="tpf:TPHA_0G01950"/>
<dbReference type="PANTHER" id="PTHR10050:SF50">
    <property type="entry name" value="DOLICHYL-PHOSPHATE-MANNOSE--PROTEIN MANNOSYLTRANSFERASE 1-RELATED"/>
    <property type="match status" value="1"/>
</dbReference>
<feature type="transmembrane region" description="Helical" evidence="16">
    <location>
        <begin position="255"/>
        <end position="273"/>
    </location>
</feature>
<proteinExistence type="inferred from homology"/>
<accession>G8BVV3</accession>
<evidence type="ECO:0000256" key="11">
    <source>
        <dbReference type="ARBA" id="ARBA00023136"/>
    </source>
</evidence>
<evidence type="ECO:0000256" key="13">
    <source>
        <dbReference type="ARBA" id="ARBA00045085"/>
    </source>
</evidence>
<dbReference type="EC" id="2.4.1.109" evidence="4"/>
<evidence type="ECO:0000259" key="17">
    <source>
        <dbReference type="PROSITE" id="PS50919"/>
    </source>
</evidence>
<feature type="region of interest" description="Disordered" evidence="15">
    <location>
        <begin position="879"/>
        <end position="926"/>
    </location>
</feature>
<feature type="transmembrane region" description="Helical" evidence="16">
    <location>
        <begin position="280"/>
        <end position="300"/>
    </location>
</feature>
<dbReference type="InterPro" id="IPR032421">
    <property type="entry name" value="PMT_4TMC"/>
</dbReference>
<evidence type="ECO:0000256" key="15">
    <source>
        <dbReference type="SAM" id="MobiDB-lite"/>
    </source>
</evidence>
<feature type="domain" description="MIR" evidence="17">
    <location>
        <begin position="432"/>
        <end position="492"/>
    </location>
</feature>
<dbReference type="GO" id="GO:0004169">
    <property type="term" value="F:dolichyl-phosphate-mannose-protein mannosyltransferase activity"/>
    <property type="evidence" value="ECO:0007669"/>
    <property type="project" value="UniProtKB-EC"/>
</dbReference>
<comment type="catalytic activity">
    <reaction evidence="13">
        <text>a di-trans,poly-cis-dolichyl beta-D-mannosyl phosphate + L-threonyl-[protein] = 3-O-(alpha-D-mannosyl)-L-threonyl-[protein] + a di-trans,poly-cis-dolichyl phosphate + H(+)</text>
        <dbReference type="Rhea" id="RHEA:53396"/>
        <dbReference type="Rhea" id="RHEA-COMP:11060"/>
        <dbReference type="Rhea" id="RHEA-COMP:13547"/>
        <dbReference type="Rhea" id="RHEA-COMP:19498"/>
        <dbReference type="Rhea" id="RHEA-COMP:19501"/>
        <dbReference type="ChEBI" id="CHEBI:15378"/>
        <dbReference type="ChEBI" id="CHEBI:30013"/>
        <dbReference type="ChEBI" id="CHEBI:57683"/>
        <dbReference type="ChEBI" id="CHEBI:58211"/>
        <dbReference type="ChEBI" id="CHEBI:137323"/>
        <dbReference type="EC" id="2.4.1.109"/>
    </reaction>
</comment>
<evidence type="ECO:0000313" key="19">
    <source>
        <dbReference type="Proteomes" id="UP000005666"/>
    </source>
</evidence>
<dbReference type="PROSITE" id="PS50919">
    <property type="entry name" value="MIR"/>
    <property type="match status" value="3"/>
</dbReference>
<evidence type="ECO:0000256" key="16">
    <source>
        <dbReference type="SAM" id="Phobius"/>
    </source>
</evidence>
<comment type="catalytic activity">
    <reaction evidence="14">
        <text>a di-trans,poly-cis-dolichyl beta-D-mannosyl phosphate + L-seryl-[protein] = 3-O-(alpha-D-mannosyl)-L-seryl-[protein] + a di-trans,poly-cis-dolichyl phosphate + H(+)</text>
        <dbReference type="Rhea" id="RHEA:17377"/>
        <dbReference type="Rhea" id="RHEA-COMP:9863"/>
        <dbReference type="Rhea" id="RHEA-COMP:13546"/>
        <dbReference type="Rhea" id="RHEA-COMP:19498"/>
        <dbReference type="Rhea" id="RHEA-COMP:19501"/>
        <dbReference type="ChEBI" id="CHEBI:15378"/>
        <dbReference type="ChEBI" id="CHEBI:29999"/>
        <dbReference type="ChEBI" id="CHEBI:57683"/>
        <dbReference type="ChEBI" id="CHEBI:58211"/>
        <dbReference type="ChEBI" id="CHEBI:137321"/>
        <dbReference type="EC" id="2.4.1.109"/>
    </reaction>
</comment>
<feature type="domain" description="MIR" evidence="17">
    <location>
        <begin position="502"/>
        <end position="558"/>
    </location>
</feature>
<feature type="transmembrane region" description="Helical" evidence="16">
    <location>
        <begin position="703"/>
        <end position="723"/>
    </location>
</feature>
<dbReference type="UniPathway" id="UPA00378"/>
<gene>
    <name evidence="18" type="primary">TPHA0G01950</name>
    <name evidence="18" type="ordered locus">TPHA_0G01950</name>
</gene>
<dbReference type="InterPro" id="IPR003342">
    <property type="entry name" value="ArnT-like_N"/>
</dbReference>
<keyword evidence="11 16" id="KW-0472">Membrane</keyword>
<dbReference type="GeneID" id="11535689"/>
<feature type="compositionally biased region" description="Low complexity" evidence="15">
    <location>
        <begin position="994"/>
        <end position="1007"/>
    </location>
</feature>
<evidence type="ECO:0000256" key="10">
    <source>
        <dbReference type="ARBA" id="ARBA00022989"/>
    </source>
</evidence>
<feature type="transmembrane region" description="Helical" evidence="16">
    <location>
        <begin position="729"/>
        <end position="745"/>
    </location>
</feature>
<dbReference type="InterPro" id="IPR027005">
    <property type="entry name" value="PMT-like"/>
</dbReference>
<dbReference type="Pfam" id="PF02815">
    <property type="entry name" value="MIR"/>
    <property type="match status" value="1"/>
</dbReference>
<keyword evidence="5" id="KW-0328">Glycosyltransferase</keyword>
<dbReference type="AlphaFoldDB" id="G8BVV3"/>
<comment type="subcellular location">
    <subcellularLocation>
        <location evidence="1">Endoplasmic reticulum membrane</location>
        <topology evidence="1">Multi-pass membrane protein</topology>
    </subcellularLocation>
</comment>
<dbReference type="OMA" id="DIMNNGM"/>
<feature type="transmembrane region" description="Helical" evidence="16">
    <location>
        <begin position="230"/>
        <end position="249"/>
    </location>
</feature>
<evidence type="ECO:0000256" key="9">
    <source>
        <dbReference type="ARBA" id="ARBA00022824"/>
    </source>
</evidence>
<evidence type="ECO:0000256" key="3">
    <source>
        <dbReference type="ARBA" id="ARBA00007222"/>
    </source>
</evidence>
<evidence type="ECO:0000313" key="18">
    <source>
        <dbReference type="EMBL" id="CCE64031.1"/>
    </source>
</evidence>
<evidence type="ECO:0000256" key="5">
    <source>
        <dbReference type="ARBA" id="ARBA00022676"/>
    </source>
</evidence>
<name>G8BVV3_TETPH</name>
<evidence type="ECO:0000256" key="6">
    <source>
        <dbReference type="ARBA" id="ARBA00022679"/>
    </source>
</evidence>
<sequence>MSQNTKTTAQPISSKSSKKKASLKATANYDVEYYDAVKKKLQNKNAIGYRKINLDDTMVQPFTIEKGPKRNYIVTDPPAEISYLRSNIVSFKEFILIVSLLLFTCYHRLYNLEWPNSVVFDEVHFGKFAAKYIKREFFFDVHPPLAKMSFALVGYLAGFNGIFEFNEIGDEYPFDVPYYTMRLYSALTGVATVMLAYFTLRSSGVRIWIAVLSACCLAVENSFVTISRHILLDSPLIFCIALSAFFYKRHELYEFYSRGSLVNLFLCGVSLGFAASAKWVGLFTIAWIGVLCLFKLWFYIGDLNKSFKYVFKTAIFKFVFLLVVPAFLYILFFAIHMNLLSEYSIGAAFLSPEFKATLNGNDVQGNFTAEVGVGSVVTLRHTGSEGGYLHSHNLFYPAGSQQQQISLYAHNDDNNKWLIELFDEPNAELTSFRNITDKTKIRLKHFSTRRRLHSHDHKAPVSEFSDWQKEVSAYGDDAFEGDPNDDWIVEIVKEHSAPGEAQEHVRAIETKFRLRHAMSGCLLFSHPVKYPEWGAEQQEVTCAHSGKDYLTEWYIEENYNEVLPEDADVVSYIPLSFWEKFKEFHVSMWVVNAGLSAPHPYESWPSQWPFLSRGLGYWGAHHRQIYLLGNAIIWWSVSIFIAVFLLTCIGEIVSWQVDGPVTTDPEVINFHYQVLEYLLGFFAHFIPSFIMKRQMFLHHYLPAYYFGILAFGQALDIVVSFVFRHKRNVGYITVVCFFAVSYQFFKQFSPLIYGTEWTIQECGKSQWLPGWDYPCPMYLESLDAYKNYTMTPKPYIPSIDNIPDGNFNQPFDGEQPNKKAQYSNKPIRDNGPVANWDDIARNKHPKKFVDQFGNTLNEEEVKRLMEQDGASIIGSTQTKLYGGTADQPNHRYAPPPQNNGRQQAAQNYQQPPQAQQQNNVADVGNGPLDEAEFEKILNNGLAKQFVDQNGNQLNEAQIRSLLKNGGASLLGTSQVKKRVGQTPTAGRAPNYKKQQQQQQQQQQQLGQDEQDEQVHPTSYVMNEKERRLAEQRVKELDAVVSQGGGTANFIDPDGNTIDVEEAKKIILEQGGSIGSFGKSVGTSVNTPWNPRNDPAVKERVKEFEEIESEGFDDKTFLDQDGKRLKPAEVKRLLKQNNARITNVQRTTYR</sequence>
<keyword evidence="10 16" id="KW-1133">Transmembrane helix</keyword>
<feature type="transmembrane region" description="Helical" evidence="16">
    <location>
        <begin position="632"/>
        <end position="654"/>
    </location>
</feature>
<feature type="transmembrane region" description="Helical" evidence="16">
    <location>
        <begin position="145"/>
        <end position="163"/>
    </location>
</feature>
<dbReference type="InterPro" id="IPR016093">
    <property type="entry name" value="MIR_motif"/>
</dbReference>
<feature type="region of interest" description="Disordered" evidence="15">
    <location>
        <begin position="973"/>
        <end position="1015"/>
    </location>
</feature>
<evidence type="ECO:0000256" key="14">
    <source>
        <dbReference type="ARBA" id="ARBA00045102"/>
    </source>
</evidence>
<comment type="pathway">
    <text evidence="2">Protein modification; protein glycosylation.</text>
</comment>
<dbReference type="GO" id="GO:0005789">
    <property type="term" value="C:endoplasmic reticulum membrane"/>
    <property type="evidence" value="ECO:0007669"/>
    <property type="project" value="UniProtKB-SubCell"/>
</dbReference>
<dbReference type="Pfam" id="PF16192">
    <property type="entry name" value="PMT_4TMC"/>
    <property type="match status" value="1"/>
</dbReference>
<feature type="transmembrane region" description="Helical" evidence="16">
    <location>
        <begin position="183"/>
        <end position="200"/>
    </location>
</feature>